<dbReference type="SMART" id="SM00530">
    <property type="entry name" value="HTH_XRE"/>
    <property type="match status" value="1"/>
</dbReference>
<dbReference type="SUPFAM" id="SSF51182">
    <property type="entry name" value="RmlC-like cupins"/>
    <property type="match status" value="1"/>
</dbReference>
<dbReference type="STRING" id="1036779.SAMN04515666_10682"/>
<keyword evidence="1" id="KW-0238">DNA-binding</keyword>
<evidence type="ECO:0000313" key="4">
    <source>
        <dbReference type="Proteomes" id="UP000199664"/>
    </source>
</evidence>
<dbReference type="GO" id="GO:0003677">
    <property type="term" value="F:DNA binding"/>
    <property type="evidence" value="ECO:0007669"/>
    <property type="project" value="UniProtKB-KW"/>
</dbReference>
<dbReference type="InterPro" id="IPR011051">
    <property type="entry name" value="RmlC_Cupin_sf"/>
</dbReference>
<dbReference type="InterPro" id="IPR010982">
    <property type="entry name" value="Lambda_DNA-bd_dom_sf"/>
</dbReference>
<dbReference type="AlphaFoldDB" id="A0A1H7U1L3"/>
<organism evidence="3 4">
    <name type="scientific">Bosea lupini</name>
    <dbReference type="NCBI Taxonomy" id="1036779"/>
    <lineage>
        <taxon>Bacteria</taxon>
        <taxon>Pseudomonadati</taxon>
        <taxon>Pseudomonadota</taxon>
        <taxon>Alphaproteobacteria</taxon>
        <taxon>Hyphomicrobiales</taxon>
        <taxon>Boseaceae</taxon>
        <taxon>Bosea</taxon>
    </lineage>
</organism>
<dbReference type="GO" id="GO:0005829">
    <property type="term" value="C:cytosol"/>
    <property type="evidence" value="ECO:0007669"/>
    <property type="project" value="TreeGrafter"/>
</dbReference>
<dbReference type="GO" id="GO:0003700">
    <property type="term" value="F:DNA-binding transcription factor activity"/>
    <property type="evidence" value="ECO:0007669"/>
    <property type="project" value="TreeGrafter"/>
</dbReference>
<dbReference type="PANTHER" id="PTHR46797">
    <property type="entry name" value="HTH-TYPE TRANSCRIPTIONAL REGULATOR"/>
    <property type="match status" value="1"/>
</dbReference>
<dbReference type="EMBL" id="FOAN01000006">
    <property type="protein sequence ID" value="SEL90813.1"/>
    <property type="molecule type" value="Genomic_DNA"/>
</dbReference>
<dbReference type="SUPFAM" id="SSF47413">
    <property type="entry name" value="lambda repressor-like DNA-binding domains"/>
    <property type="match status" value="1"/>
</dbReference>
<name>A0A1H7U1L3_9HYPH</name>
<keyword evidence="4" id="KW-1185">Reference proteome</keyword>
<dbReference type="Pfam" id="PF01381">
    <property type="entry name" value="HTH_3"/>
    <property type="match status" value="1"/>
</dbReference>
<proteinExistence type="predicted"/>
<sequence>MALMKERLRRPLANARATLYYKRIEGMMMDDLASRLAERLRGEREARGWSLNDLAERSGVSRAMISRIERGEASPTAVLLGRLSGAFGLTLSNLLARIENAGERVRRAKDQPLWRDPETGFVRRAISPAGNGDLELVAGELPPGAAIAYPASSYAFIRQQIWMQSGLLDFDEGGIVTRLEAGDCMELGPPSDCRFSNPGTEPARYLVVVSRR</sequence>
<evidence type="ECO:0000256" key="1">
    <source>
        <dbReference type="ARBA" id="ARBA00023125"/>
    </source>
</evidence>
<dbReference type="Gene3D" id="2.60.120.10">
    <property type="entry name" value="Jelly Rolls"/>
    <property type="match status" value="1"/>
</dbReference>
<feature type="domain" description="HTH cro/C1-type" evidence="2">
    <location>
        <begin position="40"/>
        <end position="94"/>
    </location>
</feature>
<dbReference type="PROSITE" id="PS50943">
    <property type="entry name" value="HTH_CROC1"/>
    <property type="match status" value="1"/>
</dbReference>
<dbReference type="InterPro" id="IPR014710">
    <property type="entry name" value="RmlC-like_jellyroll"/>
</dbReference>
<evidence type="ECO:0000313" key="3">
    <source>
        <dbReference type="EMBL" id="SEL90813.1"/>
    </source>
</evidence>
<dbReference type="Proteomes" id="UP000199664">
    <property type="component" value="Unassembled WGS sequence"/>
</dbReference>
<dbReference type="Gene3D" id="1.10.260.40">
    <property type="entry name" value="lambda repressor-like DNA-binding domains"/>
    <property type="match status" value="1"/>
</dbReference>
<dbReference type="InterPro" id="IPR050807">
    <property type="entry name" value="TransReg_Diox_bact_type"/>
</dbReference>
<accession>A0A1H7U1L3</accession>
<gene>
    <name evidence="3" type="ORF">SAMN04515666_10682</name>
</gene>
<reference evidence="4" key="1">
    <citation type="submission" date="2016-10" db="EMBL/GenBank/DDBJ databases">
        <authorList>
            <person name="Varghese N."/>
            <person name="Submissions S."/>
        </authorList>
    </citation>
    <scope>NUCLEOTIDE SEQUENCE [LARGE SCALE GENOMIC DNA]</scope>
    <source>
        <strain evidence="4">LMG 26383,CCUG 61248,R- 45681</strain>
    </source>
</reference>
<protein>
    <submittedName>
        <fullName evidence="3">Helix-turn-helix</fullName>
    </submittedName>
</protein>
<dbReference type="CDD" id="cd02209">
    <property type="entry name" value="cupin_XRE_C"/>
    <property type="match status" value="1"/>
</dbReference>
<dbReference type="PANTHER" id="PTHR46797:SF10">
    <property type="entry name" value="BLR1115 PROTEIN"/>
    <property type="match status" value="1"/>
</dbReference>
<dbReference type="InterPro" id="IPR001387">
    <property type="entry name" value="Cro/C1-type_HTH"/>
</dbReference>
<evidence type="ECO:0000259" key="2">
    <source>
        <dbReference type="PROSITE" id="PS50943"/>
    </source>
</evidence>
<dbReference type="CDD" id="cd00093">
    <property type="entry name" value="HTH_XRE"/>
    <property type="match status" value="1"/>
</dbReference>